<evidence type="ECO:0000256" key="14">
    <source>
        <dbReference type="PROSITE-ProRule" id="PRU10141"/>
    </source>
</evidence>
<dbReference type="GO" id="GO:0005524">
    <property type="term" value="F:ATP binding"/>
    <property type="evidence" value="ECO:0007669"/>
    <property type="project" value="UniProtKB-UniRule"/>
</dbReference>
<dbReference type="InterPro" id="IPR051716">
    <property type="entry name" value="Plant_RL_S/T_kinase"/>
</dbReference>
<evidence type="ECO:0000313" key="17">
    <source>
        <dbReference type="EMBL" id="PIN07667.1"/>
    </source>
</evidence>
<dbReference type="PANTHER" id="PTHR48053:SF113">
    <property type="entry name" value="PROTEIN KINASE DOMAIN-CONTAINING PROTEIN"/>
    <property type="match status" value="1"/>
</dbReference>
<dbReference type="PROSITE" id="PS00107">
    <property type="entry name" value="PROTEIN_KINASE_ATP"/>
    <property type="match status" value="1"/>
</dbReference>
<dbReference type="Pfam" id="PF00560">
    <property type="entry name" value="LRR_1"/>
    <property type="match status" value="1"/>
</dbReference>
<evidence type="ECO:0000259" key="16">
    <source>
        <dbReference type="PROSITE" id="PS50011"/>
    </source>
</evidence>
<keyword evidence="7" id="KW-0677">Repeat</keyword>
<dbReference type="Gene3D" id="3.80.10.10">
    <property type="entry name" value="Ribonuclease Inhibitor"/>
    <property type="match status" value="1"/>
</dbReference>
<dbReference type="GO" id="GO:0006952">
    <property type="term" value="P:defense response"/>
    <property type="evidence" value="ECO:0007669"/>
    <property type="project" value="UniProtKB-ARBA"/>
</dbReference>
<dbReference type="InterPro" id="IPR011009">
    <property type="entry name" value="Kinase-like_dom_sf"/>
</dbReference>
<keyword evidence="6" id="KW-0732">Signal</keyword>
<dbReference type="InterPro" id="IPR008271">
    <property type="entry name" value="Ser/Thr_kinase_AS"/>
</dbReference>
<dbReference type="Pfam" id="PF13855">
    <property type="entry name" value="LRR_8"/>
    <property type="match status" value="1"/>
</dbReference>
<evidence type="ECO:0000256" key="10">
    <source>
        <dbReference type="ARBA" id="ARBA00022840"/>
    </source>
</evidence>
<gene>
    <name evidence="17" type="ORF">CDL12_19762</name>
</gene>
<dbReference type="InterPro" id="IPR032675">
    <property type="entry name" value="LRR_dom_sf"/>
</dbReference>
<keyword evidence="5 15" id="KW-0812">Transmembrane</keyword>
<keyword evidence="4 17" id="KW-0808">Transferase</keyword>
<dbReference type="InterPro" id="IPR001611">
    <property type="entry name" value="Leu-rich_rpt"/>
</dbReference>
<evidence type="ECO:0000256" key="15">
    <source>
        <dbReference type="SAM" id="Phobius"/>
    </source>
</evidence>
<protein>
    <submittedName>
        <fullName evidence="17">Serine/threonine protein kinase</fullName>
        <ecNumber evidence="17">2.7.11.1</ecNumber>
    </submittedName>
</protein>
<dbReference type="EMBL" id="NKXS01004035">
    <property type="protein sequence ID" value="PIN07667.1"/>
    <property type="molecule type" value="Genomic_DNA"/>
</dbReference>
<evidence type="ECO:0000256" key="6">
    <source>
        <dbReference type="ARBA" id="ARBA00022729"/>
    </source>
</evidence>
<evidence type="ECO:0000256" key="7">
    <source>
        <dbReference type="ARBA" id="ARBA00022737"/>
    </source>
</evidence>
<evidence type="ECO:0000256" key="4">
    <source>
        <dbReference type="ARBA" id="ARBA00022679"/>
    </source>
</evidence>
<evidence type="ECO:0000256" key="8">
    <source>
        <dbReference type="ARBA" id="ARBA00022741"/>
    </source>
</evidence>
<dbReference type="SMART" id="SM00220">
    <property type="entry name" value="S_TKc"/>
    <property type="match status" value="1"/>
</dbReference>
<evidence type="ECO:0000313" key="18">
    <source>
        <dbReference type="Proteomes" id="UP000231279"/>
    </source>
</evidence>
<keyword evidence="13" id="KW-0675">Receptor</keyword>
<sequence>MEIAELKQLRNISLFDNQFTGAIPQGLGINSSLTEVNFTRNKFTGPISPNLCFRKQLWKLILGQNHLQGSVPSDIGSMLPEFLKNSNPLFMELSNNSLHGSIPSSLGNLVTVTLVDLSLSKLTYHIPPELGRLVELQELNLSHNRLNRTLPSQLSSCHKLSKLDLSHNLLNGTIPSSLRSLSELSILDLSENRFGGGISASLFQLGKLSCSQVCGNQLGGPIPPSIGSQAEAQSLREFISCNNLSRSLEAIGKLHFSTEVNVSYNAFAGPVPLPTMKWVASSPSSFLAIPIYVANGFKFCNMLSRKAGLTCVGVAMIVSGSILFSVVLVLGIFYVFSRHKCHERNFLVSAEEGASSLLHQVMEASENLNHKYVIGKGSHGTAYKVTLGLSKVFALKKLTFVGYKGGNTRSLHDVLHKTCPSPLLERNGRYKIALGTAQGLLYLHFDCDPAIIHWDIKPMNILLGSEMEPHISDFGITKLLDESVVPATSNVVQGIIGYMASKNAFSTKSSKESDVYAYGVLLSKLVTRKKVLDPSFRGEMDIVAWVSSVWNETKDVEAIVNPTLIDEFMDSSIKEQVKDAILVASRCTEKKAGKRPSMREVVKQLTVSDSRCRSKKCT</sequence>
<dbReference type="SUPFAM" id="SSF52058">
    <property type="entry name" value="L domain-like"/>
    <property type="match status" value="1"/>
</dbReference>
<dbReference type="Gene3D" id="1.10.510.10">
    <property type="entry name" value="Transferase(Phosphotransferase) domain 1"/>
    <property type="match status" value="1"/>
</dbReference>
<dbReference type="EC" id="2.7.11.1" evidence="17"/>
<dbReference type="STRING" id="429701.A0A2G9GQT5"/>
<keyword evidence="18" id="KW-1185">Reference proteome</keyword>
<evidence type="ECO:0000256" key="1">
    <source>
        <dbReference type="ARBA" id="ARBA00004236"/>
    </source>
</evidence>
<dbReference type="AlphaFoldDB" id="A0A2G9GQT5"/>
<dbReference type="InterPro" id="IPR017441">
    <property type="entry name" value="Protein_kinase_ATP_BS"/>
</dbReference>
<proteinExistence type="predicted"/>
<dbReference type="InterPro" id="IPR000719">
    <property type="entry name" value="Prot_kinase_dom"/>
</dbReference>
<evidence type="ECO:0000256" key="2">
    <source>
        <dbReference type="ARBA" id="ARBA00004479"/>
    </source>
</evidence>
<keyword evidence="17" id="KW-0723">Serine/threonine-protein kinase</keyword>
<comment type="subcellular location">
    <subcellularLocation>
        <location evidence="1">Cell membrane</location>
    </subcellularLocation>
    <subcellularLocation>
        <location evidence="2">Membrane</location>
        <topology evidence="2">Single-pass type I membrane protein</topology>
    </subcellularLocation>
</comment>
<comment type="caution">
    <text evidence="17">The sequence shown here is derived from an EMBL/GenBank/DDBJ whole genome shotgun (WGS) entry which is preliminary data.</text>
</comment>
<keyword evidence="8 14" id="KW-0547">Nucleotide-binding</keyword>
<keyword evidence="12 15" id="KW-0472">Membrane</keyword>
<dbReference type="PROSITE" id="PS00108">
    <property type="entry name" value="PROTEIN_KINASE_ST"/>
    <property type="match status" value="1"/>
</dbReference>
<evidence type="ECO:0000256" key="11">
    <source>
        <dbReference type="ARBA" id="ARBA00022989"/>
    </source>
</evidence>
<dbReference type="PRINTS" id="PR00019">
    <property type="entry name" value="LEURICHRPT"/>
</dbReference>
<keyword evidence="11 15" id="KW-1133">Transmembrane helix</keyword>
<evidence type="ECO:0000256" key="12">
    <source>
        <dbReference type="ARBA" id="ARBA00023136"/>
    </source>
</evidence>
<dbReference type="GO" id="GO:0005886">
    <property type="term" value="C:plasma membrane"/>
    <property type="evidence" value="ECO:0007669"/>
    <property type="project" value="UniProtKB-SubCell"/>
</dbReference>
<dbReference type="OrthoDB" id="676979at2759"/>
<dbReference type="SUPFAM" id="SSF56112">
    <property type="entry name" value="Protein kinase-like (PK-like)"/>
    <property type="match status" value="1"/>
</dbReference>
<accession>A0A2G9GQT5</accession>
<dbReference type="FunFam" id="3.80.10.10:FF:000095">
    <property type="entry name" value="LRR receptor-like serine/threonine-protein kinase GSO1"/>
    <property type="match status" value="1"/>
</dbReference>
<evidence type="ECO:0000256" key="5">
    <source>
        <dbReference type="ARBA" id="ARBA00022692"/>
    </source>
</evidence>
<feature type="transmembrane region" description="Helical" evidence="15">
    <location>
        <begin position="309"/>
        <end position="336"/>
    </location>
</feature>
<dbReference type="PROSITE" id="PS50011">
    <property type="entry name" value="PROTEIN_KINASE_DOM"/>
    <property type="match status" value="1"/>
</dbReference>
<dbReference type="Pfam" id="PF00069">
    <property type="entry name" value="Pkinase"/>
    <property type="match status" value="1"/>
</dbReference>
<dbReference type="GO" id="GO:0051707">
    <property type="term" value="P:response to other organism"/>
    <property type="evidence" value="ECO:0007669"/>
    <property type="project" value="UniProtKB-ARBA"/>
</dbReference>
<evidence type="ECO:0000256" key="13">
    <source>
        <dbReference type="ARBA" id="ARBA00023170"/>
    </source>
</evidence>
<keyword evidence="10 14" id="KW-0067">ATP-binding</keyword>
<reference evidence="18" key="1">
    <citation type="journal article" date="2018" name="Gigascience">
        <title>Genome assembly of the Pink Ipe (Handroanthus impetiginosus, Bignoniaceae), a highly valued, ecologically keystone Neotropical timber forest tree.</title>
        <authorList>
            <person name="Silva-Junior O.B."/>
            <person name="Grattapaglia D."/>
            <person name="Novaes E."/>
            <person name="Collevatti R.G."/>
        </authorList>
    </citation>
    <scope>NUCLEOTIDE SEQUENCE [LARGE SCALE GENOMIC DNA]</scope>
    <source>
        <strain evidence="18">cv. UFG-1</strain>
    </source>
</reference>
<feature type="domain" description="Protein kinase" evidence="16">
    <location>
        <begin position="324"/>
        <end position="607"/>
    </location>
</feature>
<keyword evidence="9 17" id="KW-0418">Kinase</keyword>
<name>A0A2G9GQT5_9LAMI</name>
<dbReference type="SMART" id="SM00369">
    <property type="entry name" value="LRR_TYP"/>
    <property type="match status" value="2"/>
</dbReference>
<keyword evidence="3" id="KW-0433">Leucine-rich repeat</keyword>
<evidence type="ECO:0000256" key="3">
    <source>
        <dbReference type="ARBA" id="ARBA00022614"/>
    </source>
</evidence>
<feature type="binding site" evidence="14">
    <location>
        <position position="396"/>
    </location>
    <ligand>
        <name>ATP</name>
        <dbReference type="ChEBI" id="CHEBI:30616"/>
    </ligand>
</feature>
<dbReference type="PANTHER" id="PTHR48053">
    <property type="entry name" value="LEUCINE RICH REPEAT FAMILY PROTEIN, EXPRESSED"/>
    <property type="match status" value="1"/>
</dbReference>
<dbReference type="GO" id="GO:0004674">
    <property type="term" value="F:protein serine/threonine kinase activity"/>
    <property type="evidence" value="ECO:0007669"/>
    <property type="project" value="UniProtKB-KW"/>
</dbReference>
<organism evidence="17 18">
    <name type="scientific">Handroanthus impetiginosus</name>
    <dbReference type="NCBI Taxonomy" id="429701"/>
    <lineage>
        <taxon>Eukaryota</taxon>
        <taxon>Viridiplantae</taxon>
        <taxon>Streptophyta</taxon>
        <taxon>Embryophyta</taxon>
        <taxon>Tracheophyta</taxon>
        <taxon>Spermatophyta</taxon>
        <taxon>Magnoliopsida</taxon>
        <taxon>eudicotyledons</taxon>
        <taxon>Gunneridae</taxon>
        <taxon>Pentapetalae</taxon>
        <taxon>asterids</taxon>
        <taxon>lamiids</taxon>
        <taxon>Lamiales</taxon>
        <taxon>Bignoniaceae</taxon>
        <taxon>Crescentiina</taxon>
        <taxon>Tabebuia alliance</taxon>
        <taxon>Handroanthus</taxon>
    </lineage>
</organism>
<dbReference type="Proteomes" id="UP000231279">
    <property type="component" value="Unassembled WGS sequence"/>
</dbReference>
<dbReference type="InterPro" id="IPR003591">
    <property type="entry name" value="Leu-rich_rpt_typical-subtyp"/>
</dbReference>
<evidence type="ECO:0000256" key="9">
    <source>
        <dbReference type="ARBA" id="ARBA00022777"/>
    </source>
</evidence>